<dbReference type="PaxDb" id="4565-Traes_5BL_9BE35DEC71.1"/>
<sequence>MASMGKKQKQVAATLMLALVVLAAAPGGARAACQASQLAVCASAILSGAKPSGECCGNLRAQQGCFCQYAKDPNYGQYIRSPHARDTLHSCGLAVPHC</sequence>
<dbReference type="PANTHER" id="PTHR33214:SF34">
    <property type="entry name" value="NON-SPECIFIC LIPID-TRANSFER PROTEIN 2"/>
    <property type="match status" value="1"/>
</dbReference>
<evidence type="ECO:0000259" key="5">
    <source>
        <dbReference type="Pfam" id="PF14368"/>
    </source>
</evidence>
<comment type="similarity">
    <text evidence="1">Belongs to the plant LTP family. B11E subfamily.</text>
</comment>
<evidence type="ECO:0000256" key="4">
    <source>
        <dbReference type="SAM" id="SignalP"/>
    </source>
</evidence>
<organism evidence="6">
    <name type="scientific">Triticum aestivum</name>
    <name type="common">Wheat</name>
    <dbReference type="NCBI Taxonomy" id="4565"/>
    <lineage>
        <taxon>Eukaryota</taxon>
        <taxon>Viridiplantae</taxon>
        <taxon>Streptophyta</taxon>
        <taxon>Embryophyta</taxon>
        <taxon>Tracheophyta</taxon>
        <taxon>Spermatophyta</taxon>
        <taxon>Magnoliopsida</taxon>
        <taxon>Liliopsida</taxon>
        <taxon>Poales</taxon>
        <taxon>Poaceae</taxon>
        <taxon>BOP clade</taxon>
        <taxon>Pooideae</taxon>
        <taxon>Triticodae</taxon>
        <taxon>Triticeae</taxon>
        <taxon>Triticinae</taxon>
        <taxon>Triticum</taxon>
    </lineage>
</organism>
<comment type="caution">
    <text evidence="6">The sequence shown here is derived from an EMBL/GenBank/DDBJ whole genome shotgun (WGS) entry which is preliminary data.</text>
</comment>
<proteinExistence type="inferred from homology"/>
<evidence type="ECO:0000256" key="2">
    <source>
        <dbReference type="ARBA" id="ARBA00022448"/>
    </source>
</evidence>
<dbReference type="InterPro" id="IPR033872">
    <property type="entry name" value="nsLTP2"/>
</dbReference>
<reference evidence="6" key="1">
    <citation type="journal article" date="2017" name="Gigascience">
        <title>The first near-complete assembly of the hexaploid bread wheat genome, Triticum aestivum.</title>
        <authorList>
            <person name="Zimin A.V."/>
            <person name="Puiu D."/>
            <person name="Hall R."/>
            <person name="Kingan S."/>
            <person name="Clavijo B.J."/>
            <person name="Salzberg S.L."/>
        </authorList>
    </citation>
    <scope>NUCLEOTIDE SEQUENCE</scope>
    <source>
        <tissue evidence="6">Leaf</tissue>
    </source>
</reference>
<protein>
    <recommendedName>
        <fullName evidence="5">Bifunctional inhibitor/plant lipid transfer protein/seed storage helical domain-containing protein</fullName>
    </recommendedName>
</protein>
<dbReference type="CDD" id="cd01959">
    <property type="entry name" value="nsLTP2"/>
    <property type="match status" value="1"/>
</dbReference>
<keyword evidence="3" id="KW-0446">Lipid-binding</keyword>
<feature type="signal peptide" evidence="4">
    <location>
        <begin position="1"/>
        <end position="31"/>
    </location>
</feature>
<dbReference type="OMA" id="ACDAKQL"/>
<keyword evidence="2" id="KW-0813">Transport</keyword>
<dbReference type="SUPFAM" id="SSF47699">
    <property type="entry name" value="Bifunctional inhibitor/lipid-transfer protein/seed storage 2S albumin"/>
    <property type="match status" value="1"/>
</dbReference>
<feature type="domain" description="Bifunctional inhibitor/plant lipid transfer protein/seed storage helical" evidence="5">
    <location>
        <begin position="17"/>
        <end position="96"/>
    </location>
</feature>
<feature type="chain" id="PRO_5047318570" description="Bifunctional inhibitor/plant lipid transfer protein/seed storage helical domain-containing protein" evidence="4">
    <location>
        <begin position="32"/>
        <end position="98"/>
    </location>
</feature>
<dbReference type="Gene3D" id="1.10.110.10">
    <property type="entry name" value="Plant lipid-transfer and hydrophobic proteins"/>
    <property type="match status" value="1"/>
</dbReference>
<gene>
    <name evidence="6" type="ORF">CFC21_074921</name>
</gene>
<evidence type="ECO:0000256" key="1">
    <source>
        <dbReference type="ARBA" id="ARBA00009707"/>
    </source>
</evidence>
<dbReference type="InterPro" id="IPR036312">
    <property type="entry name" value="Bifun_inhib/LTP/seed_sf"/>
</dbReference>
<dbReference type="Proteomes" id="UP000815260">
    <property type="component" value="Chromosome 5B"/>
</dbReference>
<dbReference type="EMBL" id="CM022224">
    <property type="protein sequence ID" value="KAF7069264.1"/>
    <property type="molecule type" value="Genomic_DNA"/>
</dbReference>
<dbReference type="PANTHER" id="PTHR33214">
    <property type="entry name" value="BIFUNCTIONAL INHIBITOR/LIPID-TRANSFER PROTEIN/SEED STORAGE 2S ALBUMIN SUPERFAMILY PROTEIN"/>
    <property type="match status" value="1"/>
</dbReference>
<dbReference type="Pfam" id="PF14368">
    <property type="entry name" value="LTP_2"/>
    <property type="match status" value="1"/>
</dbReference>
<accession>A0A3B6LXQ0</accession>
<keyword evidence="4" id="KW-0732">Signal</keyword>
<dbReference type="InterPro" id="IPR016140">
    <property type="entry name" value="Bifunc_inhib/LTP/seed_store"/>
</dbReference>
<evidence type="ECO:0000313" key="6">
    <source>
        <dbReference type="EMBL" id="KAF7069264.1"/>
    </source>
</evidence>
<reference evidence="6" key="2">
    <citation type="submission" date="2020-03" db="EMBL/GenBank/DDBJ databases">
        <title>The second near-complete assembly of the hexaploid bread wheat (Triticum aestivum) genome.</title>
        <authorList>
            <person name="Zimin A.V."/>
            <person name="Puiu D."/>
            <person name="Shumante A."/>
            <person name="Alonge M."/>
            <person name="Salzberg S.L."/>
        </authorList>
    </citation>
    <scope>NUCLEOTIDE SEQUENCE</scope>
    <source>
        <tissue evidence="6">Leaf</tissue>
    </source>
</reference>
<evidence type="ECO:0000256" key="3">
    <source>
        <dbReference type="ARBA" id="ARBA00023121"/>
    </source>
</evidence>
<name>A0A3B6LXQ0_WHEAT</name>